<dbReference type="InterPro" id="IPR036977">
    <property type="entry name" value="DNA_primase_Znf_CHC2"/>
</dbReference>
<dbReference type="InterPro" id="IPR030846">
    <property type="entry name" value="DnaG_bac"/>
</dbReference>
<dbReference type="FunFam" id="3.90.580.10:FF:000001">
    <property type="entry name" value="DNA primase"/>
    <property type="match status" value="1"/>
</dbReference>
<evidence type="ECO:0000256" key="6">
    <source>
        <dbReference type="ARBA" id="ARBA00022723"/>
    </source>
</evidence>
<gene>
    <name evidence="12" type="primary">dnaG</name>
    <name evidence="16" type="ORF">DW099_07095</name>
</gene>
<dbReference type="GO" id="GO:0008270">
    <property type="term" value="F:zinc ion binding"/>
    <property type="evidence" value="ECO:0007669"/>
    <property type="project" value="UniProtKB-UniRule"/>
</dbReference>
<dbReference type="HAMAP" id="MF_00974">
    <property type="entry name" value="DNA_primase_DnaG"/>
    <property type="match status" value="1"/>
</dbReference>
<evidence type="ECO:0000256" key="2">
    <source>
        <dbReference type="ARBA" id="ARBA00022515"/>
    </source>
</evidence>
<dbReference type="InterPro" id="IPR006171">
    <property type="entry name" value="TOPRIM_dom"/>
</dbReference>
<keyword evidence="6 12" id="KW-0479">Metal-binding</keyword>
<dbReference type="SMART" id="SM00493">
    <property type="entry name" value="TOPRIM"/>
    <property type="match status" value="1"/>
</dbReference>
<dbReference type="InterPro" id="IPR050219">
    <property type="entry name" value="DnaG_primase"/>
</dbReference>
<evidence type="ECO:0000259" key="15">
    <source>
        <dbReference type="PROSITE" id="PS50880"/>
    </source>
</evidence>
<dbReference type="GO" id="GO:0003899">
    <property type="term" value="F:DNA-directed RNA polymerase activity"/>
    <property type="evidence" value="ECO:0007669"/>
    <property type="project" value="UniProtKB-UniRule"/>
</dbReference>
<dbReference type="RefSeq" id="WP_082907611.1">
    <property type="nucleotide sequence ID" value="NZ_AP025567.1"/>
</dbReference>
<dbReference type="AlphaFoldDB" id="A0A415E3F4"/>
<keyword evidence="10 12" id="KW-0238">DNA-binding</keyword>
<dbReference type="InterPro" id="IPR019475">
    <property type="entry name" value="DNA_primase_DnaB-bd"/>
</dbReference>
<evidence type="ECO:0000256" key="7">
    <source>
        <dbReference type="ARBA" id="ARBA00022771"/>
    </source>
</evidence>
<evidence type="ECO:0000256" key="3">
    <source>
        <dbReference type="ARBA" id="ARBA00022679"/>
    </source>
</evidence>
<evidence type="ECO:0000256" key="4">
    <source>
        <dbReference type="ARBA" id="ARBA00022695"/>
    </source>
</evidence>
<evidence type="ECO:0000313" key="17">
    <source>
        <dbReference type="Proteomes" id="UP000284841"/>
    </source>
</evidence>
<comment type="cofactor">
    <cofactor evidence="12 13 14">
        <name>Zn(2+)</name>
        <dbReference type="ChEBI" id="CHEBI:29105"/>
    </cofactor>
    <text evidence="12 13 14">Binds 1 zinc ion per monomer.</text>
</comment>
<protein>
    <recommendedName>
        <fullName evidence="12 13">DNA primase</fullName>
        <ecNumber evidence="12">2.7.7.101</ecNumber>
    </recommendedName>
</protein>
<dbReference type="PIRSF" id="PIRSF002811">
    <property type="entry name" value="DnaG"/>
    <property type="match status" value="1"/>
</dbReference>
<evidence type="ECO:0000256" key="1">
    <source>
        <dbReference type="ARBA" id="ARBA00022478"/>
    </source>
</evidence>
<dbReference type="EC" id="2.7.7.101" evidence="12"/>
<dbReference type="PANTHER" id="PTHR30313:SF2">
    <property type="entry name" value="DNA PRIMASE"/>
    <property type="match status" value="1"/>
</dbReference>
<dbReference type="GO" id="GO:0003677">
    <property type="term" value="F:DNA binding"/>
    <property type="evidence" value="ECO:0007669"/>
    <property type="project" value="UniProtKB-KW"/>
</dbReference>
<evidence type="ECO:0000256" key="9">
    <source>
        <dbReference type="ARBA" id="ARBA00022842"/>
    </source>
</evidence>
<evidence type="ECO:0000256" key="5">
    <source>
        <dbReference type="ARBA" id="ARBA00022705"/>
    </source>
</evidence>
<dbReference type="Pfam" id="PF08275">
    <property type="entry name" value="DNAG_N"/>
    <property type="match status" value="1"/>
</dbReference>
<comment type="function">
    <text evidence="12 13">RNA polymerase that catalyzes the synthesis of short RNA molecules used as primers for DNA polymerase during DNA replication.</text>
</comment>
<dbReference type="Pfam" id="PF10410">
    <property type="entry name" value="DnaB_bind"/>
    <property type="match status" value="1"/>
</dbReference>
<dbReference type="Gene3D" id="3.40.1360.10">
    <property type="match status" value="1"/>
</dbReference>
<dbReference type="PROSITE" id="PS50880">
    <property type="entry name" value="TOPRIM"/>
    <property type="match status" value="1"/>
</dbReference>
<evidence type="ECO:0000256" key="14">
    <source>
        <dbReference type="PIRSR" id="PIRSR002811-1"/>
    </source>
</evidence>
<dbReference type="Gene3D" id="3.90.980.10">
    <property type="entry name" value="DNA primase, catalytic core, N-terminal domain"/>
    <property type="match status" value="1"/>
</dbReference>
<dbReference type="CDD" id="cd03364">
    <property type="entry name" value="TOPRIM_DnaG_primases"/>
    <property type="match status" value="1"/>
</dbReference>
<dbReference type="Gene3D" id="3.90.580.10">
    <property type="entry name" value="Zinc finger, CHC2-type domain"/>
    <property type="match status" value="1"/>
</dbReference>
<comment type="caution">
    <text evidence="16">The sequence shown here is derived from an EMBL/GenBank/DDBJ whole genome shotgun (WGS) entry which is preliminary data.</text>
</comment>
<dbReference type="OrthoDB" id="9803773at2"/>
<keyword evidence="3 12" id="KW-0808">Transferase</keyword>
<keyword evidence="4 12" id="KW-0548">Nucleotidyltransferase</keyword>
<dbReference type="Pfam" id="PF13155">
    <property type="entry name" value="Toprim_2"/>
    <property type="match status" value="1"/>
</dbReference>
<keyword evidence="11 12" id="KW-0804">Transcription</keyword>
<evidence type="ECO:0000256" key="11">
    <source>
        <dbReference type="ARBA" id="ARBA00023163"/>
    </source>
</evidence>
<dbReference type="PANTHER" id="PTHR30313">
    <property type="entry name" value="DNA PRIMASE"/>
    <property type="match status" value="1"/>
</dbReference>
<keyword evidence="7 12" id="KW-0863">Zinc-finger</keyword>
<dbReference type="InterPro" id="IPR034151">
    <property type="entry name" value="TOPRIM_DnaG_bac"/>
</dbReference>
<keyword evidence="9" id="KW-0460">Magnesium</keyword>
<reference evidence="16 17" key="1">
    <citation type="submission" date="2018-08" db="EMBL/GenBank/DDBJ databases">
        <title>A genome reference for cultivated species of the human gut microbiota.</title>
        <authorList>
            <person name="Zou Y."/>
            <person name="Xue W."/>
            <person name="Luo G."/>
        </authorList>
    </citation>
    <scope>NUCLEOTIDE SEQUENCE [LARGE SCALE GENOMIC DNA]</scope>
    <source>
        <strain evidence="16 17">AM07-24</strain>
    </source>
</reference>
<keyword evidence="17" id="KW-1185">Reference proteome</keyword>
<dbReference type="EMBL" id="QRMS01000002">
    <property type="protein sequence ID" value="RHJ88177.1"/>
    <property type="molecule type" value="Genomic_DNA"/>
</dbReference>
<evidence type="ECO:0000313" key="16">
    <source>
        <dbReference type="EMBL" id="RHJ88177.1"/>
    </source>
</evidence>
<dbReference type="InterPro" id="IPR016136">
    <property type="entry name" value="DNA_helicase_N/primase_C"/>
</dbReference>
<dbReference type="Gene3D" id="1.10.860.10">
    <property type="entry name" value="DNAb Helicase, Chain A"/>
    <property type="match status" value="1"/>
</dbReference>
<dbReference type="Pfam" id="PF01807">
    <property type="entry name" value="Zn_ribbon_DnaG"/>
    <property type="match status" value="1"/>
</dbReference>
<dbReference type="Proteomes" id="UP000284841">
    <property type="component" value="Unassembled WGS sequence"/>
</dbReference>
<comment type="subunit">
    <text evidence="12">Monomer. Interacts with DnaB.</text>
</comment>
<evidence type="ECO:0000256" key="13">
    <source>
        <dbReference type="PIRNR" id="PIRNR002811"/>
    </source>
</evidence>
<dbReference type="SUPFAM" id="SSF57783">
    <property type="entry name" value="Zinc beta-ribbon"/>
    <property type="match status" value="1"/>
</dbReference>
<dbReference type="InterPro" id="IPR037068">
    <property type="entry name" value="DNA_primase_core_N_sf"/>
</dbReference>
<dbReference type="InterPro" id="IPR002694">
    <property type="entry name" value="Znf_CHC2"/>
</dbReference>
<evidence type="ECO:0000256" key="12">
    <source>
        <dbReference type="HAMAP-Rule" id="MF_00974"/>
    </source>
</evidence>
<dbReference type="GO" id="GO:0006269">
    <property type="term" value="P:DNA replication, synthesis of primer"/>
    <property type="evidence" value="ECO:0007669"/>
    <property type="project" value="UniProtKB-UniRule"/>
</dbReference>
<comment type="similarity">
    <text evidence="12 13">Belongs to the DnaG primase family.</text>
</comment>
<feature type="zinc finger region" description="CHC2-type" evidence="12 14">
    <location>
        <begin position="52"/>
        <end position="76"/>
    </location>
</feature>
<name>A0A415E3F4_9FIRM</name>
<dbReference type="SUPFAM" id="SSF56731">
    <property type="entry name" value="DNA primase core"/>
    <property type="match status" value="1"/>
</dbReference>
<sequence>MLISKAKNQETIMGFSFSNSTIENLKNQINIIDVVGRVVPLKRAGSNYKGVCPFHNEKTPSFVVSEQKQIFTCFGCGATGDAIEFAKRYYNLDFSEAVEKLAGEYGISLEKNTFHDNREIYYKVNKLAANFFYKAFTEKANKGYAYMKRRDISPAILKKFGIGYADAQWDSLYKYLLSQGVDKKIMLELGLVSESKGKYYDKFRNRVIFPIINTSGKVIGFGGRAIDAEDNPKYLNSAESKIFQKKYNLYGLNISRQSVGKEGFIILVEGYMDTIALYQSGIENVAASLGTALTENQAKLIKRYTKDVILSYDADGAGRAAALRGLDILRKEECKVKVLHVTDGKDPDEYIKKNGKQAFLKLVENALPYGDYKLESAKKGFDLSKDEDKIDYIKKATDIIRQLSPVEQEIYIKKTAKDLKIAEGAIRMELLGNDSTEKASFTPVREEKEEVLNSEITPIERTLLKVMLTDESYISRISDFPQILESDFAIKIFEILKEEYLKNQFIDLNKIMDGLTSEGAACLQEIVDDVIVGGNEEQVFNDCIRTWKDKNLAKEEQRLISLLSMADEEDNQERIRELTDQLMKVQKERKTNSRGI</sequence>
<dbReference type="InterPro" id="IPR013264">
    <property type="entry name" value="DNAG_N"/>
</dbReference>
<dbReference type="GO" id="GO:0000428">
    <property type="term" value="C:DNA-directed RNA polymerase complex"/>
    <property type="evidence" value="ECO:0007669"/>
    <property type="project" value="UniProtKB-KW"/>
</dbReference>
<keyword evidence="5 12" id="KW-0235">DNA replication</keyword>
<accession>A0A415E3F4</accession>
<keyword evidence="2 12" id="KW-0639">Primosome</keyword>
<dbReference type="STRING" id="1776384.GCA_900086585_03759"/>
<dbReference type="InterPro" id="IPR006295">
    <property type="entry name" value="DNA_primase_DnaG"/>
</dbReference>
<keyword evidence="8 12" id="KW-0862">Zinc</keyword>
<proteinExistence type="inferred from homology"/>
<evidence type="ECO:0000256" key="10">
    <source>
        <dbReference type="ARBA" id="ARBA00023125"/>
    </source>
</evidence>
<dbReference type="GO" id="GO:0005737">
    <property type="term" value="C:cytoplasm"/>
    <property type="evidence" value="ECO:0007669"/>
    <property type="project" value="TreeGrafter"/>
</dbReference>
<comment type="domain">
    <text evidence="12">Contains an N-terminal zinc-binding domain, a central core domain that contains the primase activity, and a C-terminal DnaB-binding domain.</text>
</comment>
<evidence type="ECO:0000256" key="8">
    <source>
        <dbReference type="ARBA" id="ARBA00022833"/>
    </source>
</evidence>
<dbReference type="FunFam" id="3.40.1360.10:FF:000002">
    <property type="entry name" value="DNA primase"/>
    <property type="match status" value="1"/>
</dbReference>
<dbReference type="GO" id="GO:1990077">
    <property type="term" value="C:primosome complex"/>
    <property type="evidence" value="ECO:0007669"/>
    <property type="project" value="UniProtKB-KW"/>
</dbReference>
<keyword evidence="1 12" id="KW-0240">DNA-directed RNA polymerase</keyword>
<organism evidence="16 17">
    <name type="scientific">Emergencia timonensis</name>
    <dbReference type="NCBI Taxonomy" id="1776384"/>
    <lineage>
        <taxon>Bacteria</taxon>
        <taxon>Bacillati</taxon>
        <taxon>Bacillota</taxon>
        <taxon>Clostridia</taxon>
        <taxon>Peptostreptococcales</taxon>
        <taxon>Anaerovoracaceae</taxon>
        <taxon>Emergencia</taxon>
    </lineage>
</organism>
<dbReference type="NCBIfam" id="TIGR01391">
    <property type="entry name" value="dnaG"/>
    <property type="match status" value="1"/>
</dbReference>
<dbReference type="SMART" id="SM00400">
    <property type="entry name" value="ZnF_CHCC"/>
    <property type="match status" value="1"/>
</dbReference>
<feature type="domain" description="Toprim" evidence="15">
    <location>
        <begin position="263"/>
        <end position="344"/>
    </location>
</feature>
<comment type="catalytic activity">
    <reaction evidence="12">
        <text>ssDNA + n NTP = ssDNA/pppN(pN)n-1 hybrid + (n-1) diphosphate.</text>
        <dbReference type="EC" id="2.7.7.101"/>
    </reaction>
</comment>